<dbReference type="InterPro" id="IPR001466">
    <property type="entry name" value="Beta-lactam-related"/>
</dbReference>
<sequence length="392" mass="41430">MSDFPQEGTADPAFADVAEAFRRNFASGAEVGAGVCVYHRGRPVVDVWGGFADEARTDPWRADTLAILASPTKALVAGAALLLVDRGLLDLDTPVAAYWPEFASNGKAGITLRMVLGHRSGVVCLDHAPITEEHLRAHHPIAEALAAARPEWEPDTAHGYHATTFGHLVSELVRRRTGRTVGVFFAEEIAAPLGLDCHIGLKDPGAAHLATMLESKAEELMAGADPGDGMAMLVALGDPASLTHRAVLGSMSLDLLPDPVVENPSYDGLASARSLARFHASFIGEIDGFRLTTPRTTEQIRTVHSTGTCRTTLLPSTWGLGVMLPDGPMFPAASGLGGAFGLGGANGNFAFADPDHDLAFAYVQNAGTQVIGRIDDRARRLVEAAYRSIGVR</sequence>
<dbReference type="PANTHER" id="PTHR43319:SF3">
    <property type="entry name" value="BETA-LACTAMASE-RELATED DOMAIN-CONTAINING PROTEIN"/>
    <property type="match status" value="1"/>
</dbReference>
<comment type="caution">
    <text evidence="2">The sequence shown here is derived from an EMBL/GenBank/DDBJ whole genome shotgun (WGS) entry which is preliminary data.</text>
</comment>
<dbReference type="InterPro" id="IPR052907">
    <property type="entry name" value="Beta-lactamase/esterase"/>
</dbReference>
<dbReference type="PANTHER" id="PTHR43319">
    <property type="entry name" value="BETA-LACTAMASE-RELATED"/>
    <property type="match status" value="1"/>
</dbReference>
<evidence type="ECO:0000313" key="2">
    <source>
        <dbReference type="EMBL" id="PRH80485.1"/>
    </source>
</evidence>
<dbReference type="Gene3D" id="3.40.710.10">
    <property type="entry name" value="DD-peptidase/beta-lactamase superfamily"/>
    <property type="match status" value="1"/>
</dbReference>
<reference evidence="2 3" key="1">
    <citation type="submission" date="2018-03" db="EMBL/GenBank/DDBJ databases">
        <title>Novel Streptomyces sp. from soil.</title>
        <authorList>
            <person name="Tan G.Y.A."/>
            <person name="Lee Z.Y."/>
        </authorList>
    </citation>
    <scope>NUCLEOTIDE SEQUENCE [LARGE SCALE GENOMIC DNA]</scope>
    <source>
        <strain evidence="2 3">ST5x</strain>
    </source>
</reference>
<dbReference type="RefSeq" id="WP_105867432.1">
    <property type="nucleotide sequence ID" value="NZ_PVLV01000053.1"/>
</dbReference>
<accession>A0A2S9Q1C6</accession>
<evidence type="ECO:0000259" key="1">
    <source>
        <dbReference type="Pfam" id="PF00144"/>
    </source>
</evidence>
<organism evidence="2 3">
    <name type="scientific">Streptomyces solincola</name>
    <dbReference type="NCBI Taxonomy" id="2100817"/>
    <lineage>
        <taxon>Bacteria</taxon>
        <taxon>Bacillati</taxon>
        <taxon>Actinomycetota</taxon>
        <taxon>Actinomycetes</taxon>
        <taxon>Kitasatosporales</taxon>
        <taxon>Streptomycetaceae</taxon>
        <taxon>Streptomyces</taxon>
    </lineage>
</organism>
<dbReference type="OrthoDB" id="3422781at2"/>
<proteinExistence type="predicted"/>
<dbReference type="SUPFAM" id="SSF56601">
    <property type="entry name" value="beta-lactamase/transpeptidase-like"/>
    <property type="match status" value="1"/>
</dbReference>
<keyword evidence="3" id="KW-1185">Reference proteome</keyword>
<dbReference type="Pfam" id="PF00144">
    <property type="entry name" value="Beta-lactamase"/>
    <property type="match status" value="1"/>
</dbReference>
<name>A0A2S9Q1C6_9ACTN</name>
<feature type="domain" description="Beta-lactamase-related" evidence="1">
    <location>
        <begin position="21"/>
        <end position="382"/>
    </location>
</feature>
<dbReference type="EMBL" id="PVLV01000053">
    <property type="protein sequence ID" value="PRH80485.1"/>
    <property type="molecule type" value="Genomic_DNA"/>
</dbReference>
<dbReference type="InterPro" id="IPR012338">
    <property type="entry name" value="Beta-lactam/transpept-like"/>
</dbReference>
<protein>
    <submittedName>
        <fullName evidence="2">Esterase</fullName>
    </submittedName>
</protein>
<gene>
    <name evidence="2" type="ORF">C6N75_03980</name>
</gene>
<dbReference type="AlphaFoldDB" id="A0A2S9Q1C6"/>
<evidence type="ECO:0000313" key="3">
    <source>
        <dbReference type="Proteomes" id="UP000239322"/>
    </source>
</evidence>
<dbReference type="Proteomes" id="UP000239322">
    <property type="component" value="Unassembled WGS sequence"/>
</dbReference>